<dbReference type="Pfam" id="PF02543">
    <property type="entry name" value="Carbam_trans_N"/>
    <property type="match status" value="1"/>
</dbReference>
<dbReference type="Proteomes" id="UP000592780">
    <property type="component" value="Unassembled WGS sequence"/>
</dbReference>
<dbReference type="EMBL" id="JACHDD010000024">
    <property type="protein sequence ID" value="MBB5429343.1"/>
    <property type="molecule type" value="Genomic_DNA"/>
</dbReference>
<name>A0A6I1QE33_PARAM</name>
<dbReference type="RefSeq" id="WP_018437041.1">
    <property type="nucleotide sequence ID" value="NZ_JACHDD010000024.1"/>
</dbReference>
<gene>
    <name evidence="4" type="ORF">HDG40_007540</name>
</gene>
<dbReference type="PANTHER" id="PTHR34847">
    <property type="entry name" value="NODULATION PROTEIN U"/>
    <property type="match status" value="1"/>
</dbReference>
<evidence type="ECO:0000256" key="1">
    <source>
        <dbReference type="ARBA" id="ARBA00006129"/>
    </source>
</evidence>
<dbReference type="InterPro" id="IPR031730">
    <property type="entry name" value="Carbam_trans_C"/>
</dbReference>
<dbReference type="Gene3D" id="3.90.870.20">
    <property type="entry name" value="Carbamoyltransferase, C-terminal domain"/>
    <property type="match status" value="1"/>
</dbReference>
<keyword evidence="4" id="KW-0808">Transferase</keyword>
<protein>
    <submittedName>
        <fullName evidence="4">Carbamoyltransferase</fullName>
        <ecNumber evidence="4">2.1.3.-</ecNumber>
    </submittedName>
</protein>
<dbReference type="InterPro" id="IPR038152">
    <property type="entry name" value="Carbam_trans_C_sf"/>
</dbReference>
<dbReference type="Gene3D" id="3.30.420.40">
    <property type="match status" value="2"/>
</dbReference>
<feature type="domain" description="Carbamoyltransferase" evidence="2">
    <location>
        <begin position="3"/>
        <end position="350"/>
    </location>
</feature>
<dbReference type="SUPFAM" id="SSF53067">
    <property type="entry name" value="Actin-like ATPase domain"/>
    <property type="match status" value="1"/>
</dbReference>
<evidence type="ECO:0000259" key="3">
    <source>
        <dbReference type="Pfam" id="PF16861"/>
    </source>
</evidence>
<dbReference type="GO" id="GO:0016740">
    <property type="term" value="F:transferase activity"/>
    <property type="evidence" value="ECO:0007669"/>
    <property type="project" value="UniProtKB-KW"/>
</dbReference>
<sequence>MYVLGINAAYHESAACLIKDGQVVMAIEEERLNRIKHGKLASPGTTGELPWLAINKCLEAAGITLADCEHLGYSFSPEILQEGVAQWRDTNDTPHVWPLEKDSYQTIEGGLDFIDGVLSARRQLIENAGFRGTFHFLPHHDCHAASAFHVSQFDKAAVLVIDGIGEWASTSLYYGEGTQLRKVHDFIFPNSLGFVWEKLSKYLGFSQYDASKVMGLAAYGDATKTIDLFAKIVTSKQNMSVDLAVLRHESPDFSPLETLFGLPRRYEPVDFNVENWQAYVNVAAGLQLLTEQVLVEILRRFDYQTHRNLCMAGGVALNCAANGAIVREKLFDNIFIQPASNDAGTAMGAAFLIWNQMLGRPRDYVFTNAYLGPSYTDDEIEAVLSRTNLNYNKVEVAGKAAQLIAEGNIVGWFSGGMEWGPRALGARSLLADPRNKDIRELMNVKVKHRELYRPFCPSILGERAEEWFIGSTDVNAGKYMLTTSVVHPEKAEAIPAVVHFDQTVRAQTVYREDNPEYYRLISEFEALTGVPLLLNTSFNDSEPIVCSPQDAINTFLKTDIDYLVLGNYLVEKNPGYT</sequence>
<reference evidence="4 5" key="1">
    <citation type="submission" date="2020-08" db="EMBL/GenBank/DDBJ databases">
        <title>Genomic Encyclopedia of Type Strains, Phase IV (KMG-V): Genome sequencing to study the core and pangenomes of soil and plant-associated prokaryotes.</title>
        <authorList>
            <person name="Whitman W."/>
        </authorList>
    </citation>
    <scope>NUCLEOTIDE SEQUENCE [LARGE SCALE GENOMIC DNA]</scope>
    <source>
        <strain evidence="4 5">JPY158</strain>
    </source>
</reference>
<accession>A0A6I1QE33</accession>
<dbReference type="OrthoDB" id="9780777at2"/>
<evidence type="ECO:0000313" key="5">
    <source>
        <dbReference type="Proteomes" id="UP000592780"/>
    </source>
</evidence>
<dbReference type="PANTHER" id="PTHR34847:SF1">
    <property type="entry name" value="NODULATION PROTEIN U"/>
    <property type="match status" value="1"/>
</dbReference>
<feature type="domain" description="Carbamoyltransferase C-terminal" evidence="3">
    <location>
        <begin position="401"/>
        <end position="572"/>
    </location>
</feature>
<dbReference type="CDD" id="cd24098">
    <property type="entry name" value="ASKHA_NBD_TobZ_N"/>
    <property type="match status" value="1"/>
</dbReference>
<comment type="caution">
    <text evidence="4">The sequence shown here is derived from an EMBL/GenBank/DDBJ whole genome shotgun (WGS) entry which is preliminary data.</text>
</comment>
<organism evidence="4 5">
    <name type="scientific">Paraburkholderia atlantica</name>
    <dbReference type="NCBI Taxonomy" id="2654982"/>
    <lineage>
        <taxon>Bacteria</taxon>
        <taxon>Pseudomonadati</taxon>
        <taxon>Pseudomonadota</taxon>
        <taxon>Betaproteobacteria</taxon>
        <taxon>Burkholderiales</taxon>
        <taxon>Burkholderiaceae</taxon>
        <taxon>Paraburkholderia</taxon>
    </lineage>
</organism>
<dbReference type="InterPro" id="IPR051338">
    <property type="entry name" value="NodU/CmcH_Carbamoyltrnsfr"/>
</dbReference>
<dbReference type="AlphaFoldDB" id="A0A6I1QE33"/>
<evidence type="ECO:0000259" key="2">
    <source>
        <dbReference type="Pfam" id="PF02543"/>
    </source>
</evidence>
<evidence type="ECO:0000313" key="4">
    <source>
        <dbReference type="EMBL" id="MBB5429343.1"/>
    </source>
</evidence>
<dbReference type="InterPro" id="IPR003696">
    <property type="entry name" value="Carbtransf_dom"/>
</dbReference>
<dbReference type="InterPro" id="IPR043129">
    <property type="entry name" value="ATPase_NBD"/>
</dbReference>
<comment type="similarity">
    <text evidence="1">Belongs to the NodU/CmcH family.</text>
</comment>
<dbReference type="Pfam" id="PF16861">
    <property type="entry name" value="Carbam_trans_C"/>
    <property type="match status" value="1"/>
</dbReference>
<keyword evidence="5" id="KW-1185">Reference proteome</keyword>
<proteinExistence type="inferred from homology"/>
<dbReference type="EC" id="2.1.3.-" evidence="4"/>